<evidence type="ECO:0000313" key="1">
    <source>
        <dbReference type="EMBL" id="QCC47248.1"/>
    </source>
</evidence>
<evidence type="ECO:0008006" key="5">
    <source>
        <dbReference type="Google" id="ProtNLM"/>
    </source>
</evidence>
<keyword evidence="3" id="KW-1185">Reference proteome</keyword>
<dbReference type="GeneID" id="39857610"/>
<name>A0A1H5TRX5_9EURY</name>
<dbReference type="KEGG" id="hlm:DV707_05945"/>
<protein>
    <recommendedName>
        <fullName evidence="5">DUF1102 domain-containing protein</fullName>
    </recommendedName>
</protein>
<accession>A0A1H5TRX5</accession>
<dbReference type="Proteomes" id="UP000296733">
    <property type="component" value="Chromosome"/>
</dbReference>
<dbReference type="AlphaFoldDB" id="A0A1H5TRX5"/>
<organism evidence="2 3">
    <name type="scientific">Halobellus limi</name>
    <dbReference type="NCBI Taxonomy" id="699433"/>
    <lineage>
        <taxon>Archaea</taxon>
        <taxon>Methanobacteriati</taxon>
        <taxon>Methanobacteriota</taxon>
        <taxon>Stenosarchaea group</taxon>
        <taxon>Halobacteria</taxon>
        <taxon>Halobacteriales</taxon>
        <taxon>Haloferacaceae</taxon>
        <taxon>Halobellus</taxon>
    </lineage>
</organism>
<dbReference type="RefSeq" id="WP_103990153.1">
    <property type="nucleotide sequence ID" value="NZ_CP031311.1"/>
</dbReference>
<gene>
    <name evidence="1" type="ORF">DV707_05945</name>
    <name evidence="2" type="ORF">SAMN04488133_0361</name>
</gene>
<sequence length="202" mass="20884">MLTRRQLVAGLGSAFVSAGVVSSTAAFTATSSSSEASFTVVYPRLIELTPANDPPIHVETNSENRVTAITPGGDTGLNQRAITQFADIVEVANSGTIDLTGLYFEFEAESDTLSTETLSDVEDALSVTAGGDTLETTGGSGDDLLAVSPDDAAGDGVLTPGESVPFGVQVDLIADHGPSTLTDLPDPEDYEMTLRVLVEGEE</sequence>
<dbReference type="EMBL" id="CP031311">
    <property type="protein sequence ID" value="QCC47248.1"/>
    <property type="molecule type" value="Genomic_DNA"/>
</dbReference>
<reference evidence="2 3" key="1">
    <citation type="submission" date="2016-10" db="EMBL/GenBank/DDBJ databases">
        <authorList>
            <person name="de Groot N.N."/>
        </authorList>
    </citation>
    <scope>NUCLEOTIDE SEQUENCE [LARGE SCALE GENOMIC DNA]</scope>
    <source>
        <strain evidence="2 3">CGMCC 1.10331</strain>
    </source>
</reference>
<proteinExistence type="predicted"/>
<dbReference type="OrthoDB" id="328362at2157"/>
<dbReference type="EMBL" id="FNVN01000001">
    <property type="protein sequence ID" value="SEF65500.1"/>
    <property type="molecule type" value="Genomic_DNA"/>
</dbReference>
<dbReference type="Proteomes" id="UP000236740">
    <property type="component" value="Unassembled WGS sequence"/>
</dbReference>
<evidence type="ECO:0000313" key="3">
    <source>
        <dbReference type="Proteomes" id="UP000236740"/>
    </source>
</evidence>
<reference evidence="1 4" key="2">
    <citation type="journal article" date="2019" name="Nat. Commun.">
        <title>A new type of DNA phosphorothioation-based antiviral system in archaea.</title>
        <authorList>
            <person name="Xiong L."/>
            <person name="Liu S."/>
            <person name="Chen S."/>
            <person name="Xiao Y."/>
            <person name="Zhu B."/>
            <person name="Gao Y."/>
            <person name="Zhang Y."/>
            <person name="Chen B."/>
            <person name="Luo J."/>
            <person name="Deng Z."/>
            <person name="Chen X."/>
            <person name="Wang L."/>
            <person name="Chen S."/>
        </authorList>
    </citation>
    <scope>NUCLEOTIDE SEQUENCE [LARGE SCALE GENOMIC DNA]</scope>
    <source>
        <strain evidence="1 4">CGMCC 1.10331</strain>
    </source>
</reference>
<evidence type="ECO:0000313" key="4">
    <source>
        <dbReference type="Proteomes" id="UP000296733"/>
    </source>
</evidence>
<evidence type="ECO:0000313" key="2">
    <source>
        <dbReference type="EMBL" id="SEF65500.1"/>
    </source>
</evidence>